<protein>
    <recommendedName>
        <fullName evidence="4">Htaa domain-containing protein</fullName>
    </recommendedName>
</protein>
<evidence type="ECO:0000256" key="1">
    <source>
        <dbReference type="SAM" id="SignalP"/>
    </source>
</evidence>
<feature type="chain" id="PRO_5046295829" description="Htaa domain-containing protein" evidence="1">
    <location>
        <begin position="33"/>
        <end position="239"/>
    </location>
</feature>
<reference evidence="2 3" key="1">
    <citation type="journal article" date="2010" name="ChemBioChem">
        <title>Cloning and characterization of the biosynthetic gene cluster of 16-membered macrolide antibiotic FD-891: involvement of a dual functional cytochrome P450 monooxygenase catalyzing epoxidation and hydroxylation.</title>
        <authorList>
            <person name="Kudo F."/>
            <person name="Motegi A."/>
            <person name="Mizoue K."/>
            <person name="Eguchi T."/>
        </authorList>
    </citation>
    <scope>NUCLEOTIDE SEQUENCE [LARGE SCALE GENOMIC DNA]</scope>
    <source>
        <strain evidence="2 3">A-8890</strain>
    </source>
</reference>
<proteinExistence type="predicted"/>
<feature type="signal peptide" evidence="1">
    <location>
        <begin position="1"/>
        <end position="32"/>
    </location>
</feature>
<dbReference type="Proteomes" id="UP001321542">
    <property type="component" value="Chromosome"/>
</dbReference>
<organism evidence="2 3">
    <name type="scientific">Streptomyces graminofaciens</name>
    <dbReference type="NCBI Taxonomy" id="68212"/>
    <lineage>
        <taxon>Bacteria</taxon>
        <taxon>Bacillati</taxon>
        <taxon>Actinomycetota</taxon>
        <taxon>Actinomycetes</taxon>
        <taxon>Kitasatosporales</taxon>
        <taxon>Streptomycetaceae</taxon>
        <taxon>Streptomyces</taxon>
    </lineage>
</organism>
<accession>A0ABM7FF42</accession>
<gene>
    <name evidence="2" type="ORF">SGFS_069450</name>
</gene>
<keyword evidence="3" id="KW-1185">Reference proteome</keyword>
<reference evidence="2 3" key="2">
    <citation type="journal article" date="2023" name="ChemBioChem">
        <title>Acyltransferase Domain Exchange between Two Independent Type I Polyketide Synthases in the Same Producer Strain of Macrolide Antibiotics.</title>
        <authorList>
            <person name="Kudo F."/>
            <person name="Kishikawa K."/>
            <person name="Tsuboi K."/>
            <person name="Kido T."/>
            <person name="Usui T."/>
            <person name="Hashimoto J."/>
            <person name="Shin-Ya K."/>
            <person name="Miyanaga A."/>
            <person name="Eguchi T."/>
        </authorList>
    </citation>
    <scope>NUCLEOTIDE SEQUENCE [LARGE SCALE GENOMIC DNA]</scope>
    <source>
        <strain evidence="2 3">A-8890</strain>
    </source>
</reference>
<sequence>MRTLTAARTATLAAVAGAVLFTGVAAQGTAVAAPQAPKDKLTVAGYRAFLKSKDVKTLKAFDKLPKVKQQKFVGYLQNRAVTKAFAVTVGGTLGKSGHKEVAYNPDIRFVGDVRTTYPEGDHGIHDITVNFTATERIYNIPVVTQRTTLSYRFEDFRPQPQITGKPKVKSSVTNLNAAFAVGASNGTAVVKGKKTVVAGLTWNTTPLYKSAGSGAVAKRQTITGSHGATEKFTAVLAKG</sequence>
<name>A0ABM7FF42_9ACTN</name>
<evidence type="ECO:0000313" key="2">
    <source>
        <dbReference type="EMBL" id="BBC35651.1"/>
    </source>
</evidence>
<dbReference type="EMBL" id="AP018448">
    <property type="protein sequence ID" value="BBC35651.1"/>
    <property type="molecule type" value="Genomic_DNA"/>
</dbReference>
<evidence type="ECO:0000313" key="3">
    <source>
        <dbReference type="Proteomes" id="UP001321542"/>
    </source>
</evidence>
<dbReference type="RefSeq" id="WP_286255969.1">
    <property type="nucleotide sequence ID" value="NZ_AP018448.1"/>
</dbReference>
<evidence type="ECO:0008006" key="4">
    <source>
        <dbReference type="Google" id="ProtNLM"/>
    </source>
</evidence>
<keyword evidence="1" id="KW-0732">Signal</keyword>